<name>A0A2K8TB59_9NOSO</name>
<dbReference type="AlphaFoldDB" id="A0A2K8TB59"/>
<accession>A0A2K8TB59</accession>
<dbReference type="InterPro" id="IPR008638">
    <property type="entry name" value="FhaB/CdiA-like_TPS"/>
</dbReference>
<dbReference type="RefSeq" id="WP_157817036.1">
    <property type="nucleotide sequence ID" value="NZ_CAWNNC010000009.1"/>
</dbReference>
<gene>
    <name evidence="2" type="ORF">COO91_11182</name>
</gene>
<dbReference type="Proteomes" id="UP000232003">
    <property type="component" value="Plasmid pNFSY08"/>
</dbReference>
<evidence type="ECO:0000313" key="3">
    <source>
        <dbReference type="Proteomes" id="UP000232003"/>
    </source>
</evidence>
<dbReference type="EMBL" id="CP024793">
    <property type="protein sequence ID" value="AUB44927.1"/>
    <property type="molecule type" value="Genomic_DNA"/>
</dbReference>
<dbReference type="SMART" id="SM00912">
    <property type="entry name" value="Haemagg_act"/>
    <property type="match status" value="1"/>
</dbReference>
<proteinExistence type="predicted"/>
<dbReference type="KEGG" id="nfl:COO91_11182"/>
<dbReference type="InterPro" id="IPR012334">
    <property type="entry name" value="Pectin_lyas_fold"/>
</dbReference>
<dbReference type="Pfam" id="PF05860">
    <property type="entry name" value="TPS"/>
    <property type="match status" value="1"/>
</dbReference>
<keyword evidence="2" id="KW-0614">Plasmid</keyword>
<organism evidence="2 3">
    <name type="scientific">Nostoc flagelliforme CCNUN1</name>
    <dbReference type="NCBI Taxonomy" id="2038116"/>
    <lineage>
        <taxon>Bacteria</taxon>
        <taxon>Bacillati</taxon>
        <taxon>Cyanobacteriota</taxon>
        <taxon>Cyanophyceae</taxon>
        <taxon>Nostocales</taxon>
        <taxon>Nostocaceae</taxon>
        <taxon>Nostoc</taxon>
    </lineage>
</organism>
<geneLocation type="plasmid" evidence="3">
    <name>pnfsy08</name>
</geneLocation>
<dbReference type="NCBIfam" id="TIGR01901">
    <property type="entry name" value="adhes_NPXG"/>
    <property type="match status" value="1"/>
</dbReference>
<evidence type="ECO:0000313" key="2">
    <source>
        <dbReference type="EMBL" id="AUB44927.1"/>
    </source>
</evidence>
<keyword evidence="3" id="KW-1185">Reference proteome</keyword>
<evidence type="ECO:0000259" key="1">
    <source>
        <dbReference type="SMART" id="SM00912"/>
    </source>
</evidence>
<dbReference type="OrthoDB" id="502809at2"/>
<reference evidence="2 3" key="1">
    <citation type="submission" date="2017-11" db="EMBL/GenBank/DDBJ databases">
        <title>Complete genome of a free-living desiccation-tolerant cyanobacterium and its photosynthetic adaptation to extreme terrestrial habitat.</title>
        <authorList>
            <person name="Shang J."/>
        </authorList>
    </citation>
    <scope>NUCLEOTIDE SEQUENCE [LARGE SCALE GENOMIC DNA]</scope>
    <source>
        <strain evidence="2 3">CCNUN1</strain>
        <plasmid evidence="3">pnfsy08</plasmid>
    </source>
</reference>
<feature type="domain" description="Filamentous haemagglutinin FhaB/tRNA nuclease CdiA-like TPS" evidence="1">
    <location>
        <begin position="32"/>
        <end position="143"/>
    </location>
</feature>
<sequence>MKQRATQFWSIEGSILFFLLGSPSVTAQVLPDKTLPVTSIVTLQDNTRVIDGGTIKNSNLFHSFEQFSIPTGSTVLFNNAQNIQNIFGRVTGSSVSNIDGLLKANGIANLFLINPNGIIFGKNARLDIGGSFFASTASAVKFADEFEFSATNPQATPLLTVSAPVGLQLGSNSGAIRVQGTGQGLTAPSTLRSPIIRASTLTGLSVQSGKTLGLLGGNVTLEGATLTAEGGRIELSSVDSGMISLIPIVQGWTLGYEQVSSYKDIHLSQQTYLDTSGNNSGSIAIQGKLISLSDGSIILVQNQGSQPSGGISVNASELLKLSGISPDGRFPSILRTESTASGSAGDIDISTKWMVIQQGAGISSRSYSSAKGGSININASDSIELLGFSPSNPFLTSNITTSTLTSGKAGDITVSTGRLIAEDGGVIISLTRGIGAGGSVTLNATNSVQLLNSVELINSDREYVPSYLAASTFSAGDAGNLIINTSKMVVGDMATVNTSTIGSGSAGSVTINAFDLEIRNRVSSSAIIPDSDTQKVFGVPSVPSGSPGEVNINTGSLRITDGGQVSVSNEGTSTDAGRLTINARSITLNNKSSITTATASGEGGNIDINSQNLQLHNSTISATAEGNGNGGNIDINTQLLTGSENSSIKADAFKGRGGNIRINTQGLFFSRNSRITASSQLGVNGTVDINGFYANPTDIKATSEIVKEPPKMASGCAAQSGTGRDILTVASNGPPPNFDEHLDSQPIWQKDSGYSVESIELPAKSQPSTIKETTKIVEAQGWVINSRGNVEFVATIPNQPTPDSFFSTISCTSVDSVAKFSHPSNTVKR</sequence>
<dbReference type="SUPFAM" id="SSF51126">
    <property type="entry name" value="Pectin lyase-like"/>
    <property type="match status" value="3"/>
</dbReference>
<dbReference type="InterPro" id="IPR011050">
    <property type="entry name" value="Pectin_lyase_fold/virulence"/>
</dbReference>
<dbReference type="Gene3D" id="2.160.20.10">
    <property type="entry name" value="Single-stranded right-handed beta-helix, Pectin lyase-like"/>
    <property type="match status" value="2"/>
</dbReference>
<protein>
    <submittedName>
        <fullName evidence="2">Large exoprotein involved in heme utilization or adhesion</fullName>
    </submittedName>
</protein>